<evidence type="ECO:0000256" key="2">
    <source>
        <dbReference type="ARBA" id="ARBA00022723"/>
    </source>
</evidence>
<keyword evidence="4" id="KW-0186">Copper</keyword>
<evidence type="ECO:0000256" key="1">
    <source>
        <dbReference type="ARBA" id="ARBA00022448"/>
    </source>
</evidence>
<feature type="signal peptide" evidence="5">
    <location>
        <begin position="1"/>
        <end position="25"/>
    </location>
</feature>
<dbReference type="EMBL" id="BONQ01000126">
    <property type="protein sequence ID" value="GIG49904.1"/>
    <property type="molecule type" value="Genomic_DNA"/>
</dbReference>
<dbReference type="RefSeq" id="WP_203851565.1">
    <property type="nucleotide sequence ID" value="NZ_BONQ01000126.1"/>
</dbReference>
<name>A0A919PTH7_9ACTN</name>
<keyword evidence="2" id="KW-0479">Metal-binding</keyword>
<evidence type="ECO:0000259" key="6">
    <source>
        <dbReference type="Pfam" id="PF00127"/>
    </source>
</evidence>
<dbReference type="InterPro" id="IPR008972">
    <property type="entry name" value="Cupredoxin"/>
</dbReference>
<dbReference type="Pfam" id="PF00127">
    <property type="entry name" value="Copper-bind"/>
    <property type="match status" value="1"/>
</dbReference>
<feature type="domain" description="Blue (type 1) copper" evidence="6">
    <location>
        <begin position="49"/>
        <end position="131"/>
    </location>
</feature>
<keyword evidence="1" id="KW-0813">Transport</keyword>
<keyword evidence="8" id="KW-1185">Reference proteome</keyword>
<evidence type="ECO:0000256" key="5">
    <source>
        <dbReference type="SAM" id="SignalP"/>
    </source>
</evidence>
<dbReference type="Proteomes" id="UP000660611">
    <property type="component" value="Unassembled WGS sequence"/>
</dbReference>
<dbReference type="Gene3D" id="2.60.40.10">
    <property type="entry name" value="Immunoglobulins"/>
    <property type="match status" value="2"/>
</dbReference>
<keyword evidence="5" id="KW-0732">Signal</keyword>
<dbReference type="InterPro" id="IPR000923">
    <property type="entry name" value="BlueCu_1"/>
</dbReference>
<dbReference type="GO" id="GO:0009055">
    <property type="term" value="F:electron transfer activity"/>
    <property type="evidence" value="ECO:0007669"/>
    <property type="project" value="InterPro"/>
</dbReference>
<comment type="caution">
    <text evidence="7">The sequence shown here is derived from an EMBL/GenBank/DDBJ whole genome shotgun (WGS) entry which is preliminary data.</text>
</comment>
<dbReference type="Gene3D" id="3.30.1920.20">
    <property type="match status" value="1"/>
</dbReference>
<dbReference type="NCBIfam" id="NF047446">
    <property type="entry name" value="barrel_OmpL47"/>
    <property type="match status" value="3"/>
</dbReference>
<dbReference type="GO" id="GO:0005507">
    <property type="term" value="F:copper ion binding"/>
    <property type="evidence" value="ECO:0007669"/>
    <property type="project" value="InterPro"/>
</dbReference>
<organism evidence="7 8">
    <name type="scientific">Dactylosporangium siamense</name>
    <dbReference type="NCBI Taxonomy" id="685454"/>
    <lineage>
        <taxon>Bacteria</taxon>
        <taxon>Bacillati</taxon>
        <taxon>Actinomycetota</taxon>
        <taxon>Actinomycetes</taxon>
        <taxon>Micromonosporales</taxon>
        <taxon>Micromonosporaceae</taxon>
        <taxon>Dactylosporangium</taxon>
    </lineage>
</organism>
<proteinExistence type="predicted"/>
<dbReference type="SUPFAM" id="SSF81296">
    <property type="entry name" value="E set domains"/>
    <property type="match status" value="1"/>
</dbReference>
<dbReference type="SUPFAM" id="SSF49503">
    <property type="entry name" value="Cupredoxins"/>
    <property type="match status" value="1"/>
</dbReference>
<dbReference type="InterPro" id="IPR028871">
    <property type="entry name" value="BlueCu_1_BS"/>
</dbReference>
<evidence type="ECO:0000256" key="4">
    <source>
        <dbReference type="ARBA" id="ARBA00023008"/>
    </source>
</evidence>
<reference evidence="7" key="1">
    <citation type="submission" date="2021-01" db="EMBL/GenBank/DDBJ databases">
        <title>Whole genome shotgun sequence of Dactylosporangium siamense NBRC 106093.</title>
        <authorList>
            <person name="Komaki H."/>
            <person name="Tamura T."/>
        </authorList>
    </citation>
    <scope>NUCLEOTIDE SEQUENCE</scope>
    <source>
        <strain evidence="7">NBRC 106093</strain>
    </source>
</reference>
<dbReference type="AlphaFoldDB" id="A0A919PTH7"/>
<feature type="chain" id="PRO_5037089799" description="Blue (type 1) copper domain-containing protein" evidence="5">
    <location>
        <begin position="26"/>
        <end position="489"/>
    </location>
</feature>
<dbReference type="Gene3D" id="2.60.40.420">
    <property type="entry name" value="Cupredoxins - blue copper proteins"/>
    <property type="match status" value="1"/>
</dbReference>
<keyword evidence="3" id="KW-0249">Electron transport</keyword>
<dbReference type="InterPro" id="IPR013783">
    <property type="entry name" value="Ig-like_fold"/>
</dbReference>
<protein>
    <recommendedName>
        <fullName evidence="6">Blue (type 1) copper domain-containing protein</fullName>
    </recommendedName>
</protein>
<dbReference type="GO" id="GO:0005975">
    <property type="term" value="P:carbohydrate metabolic process"/>
    <property type="evidence" value="ECO:0007669"/>
    <property type="project" value="UniProtKB-ARBA"/>
</dbReference>
<evidence type="ECO:0000313" key="7">
    <source>
        <dbReference type="EMBL" id="GIG49904.1"/>
    </source>
</evidence>
<sequence length="489" mass="49363">MIRRALSLVGVVVVLLSALVSPASAADQVLTWTTDGEITRYKTAPATAVAGAATIVFENSTATGNTTGMPHTLTFDTSAEGYNHDVNVNILANPFDANNGRHQVDVVLTPGRYRYFCSIPGHSLMVGELVVTGTGGGDTTPPTVTASVSGDGTAAATVTVTATDADSGVASVEYQLDDTGWSPYTAPVRVTSPGDHTVLYRATDTAGNTSAVGSVAFSVDEPGPVDTTPPAVTATVSGDGTAAATVTVTATDAGSGVASVAYQLDGGAWLPYSAPVVVTTPGSHMLHHRATDVAGNTSPEGMVMFTVVLPDPVDTTPPTVTATVTGTFPATVTVTATDAQSGVASISYRLDGGEWTAYTAPVVVSAPGVHSVSYRATDRAGNVSSAQSAAFTVTDPGTDACPNSDDRPTVVIGGVDSGVSNVDTGNGCTVNDLIAEHASYPSHAAFVRHVDAVTAPLVTAGVLTRRDQGAIVRAASRSSVPSLTPRGAS</sequence>
<evidence type="ECO:0000256" key="3">
    <source>
        <dbReference type="ARBA" id="ARBA00022982"/>
    </source>
</evidence>
<gene>
    <name evidence="7" type="ORF">Dsi01nite_079450</name>
</gene>
<accession>A0A919PTH7</accession>
<evidence type="ECO:0000313" key="8">
    <source>
        <dbReference type="Proteomes" id="UP000660611"/>
    </source>
</evidence>
<dbReference type="InterPro" id="IPR058094">
    <property type="entry name" value="Ig-like_OmpL47-like"/>
</dbReference>
<dbReference type="InterPro" id="IPR014756">
    <property type="entry name" value="Ig_E-set"/>
</dbReference>
<dbReference type="PROSITE" id="PS00196">
    <property type="entry name" value="COPPER_BLUE"/>
    <property type="match status" value="1"/>
</dbReference>